<sequence>MFLDHKMISVAIYVRTEFHFVVTSTYKMDHKSFWKDVSNFVDISGRDWFISSRLKDVTVAKPPCNIRVLKKSEHNYYLDAVRPILLRRLAKTPSHKCDHLGVWLCNKWRHAHTSLNGYNYKRRNHMHI</sequence>
<evidence type="ECO:0000313" key="2">
    <source>
        <dbReference type="Proteomes" id="UP001237642"/>
    </source>
</evidence>
<proteinExistence type="predicted"/>
<dbReference type="Proteomes" id="UP001237642">
    <property type="component" value="Unassembled WGS sequence"/>
</dbReference>
<gene>
    <name evidence="1" type="ORF">POM88_028723</name>
</gene>
<dbReference type="AlphaFoldDB" id="A0AAD8HSK7"/>
<dbReference type="PANTHER" id="PTHR31818:SF3">
    <property type="entry name" value="O-FUCOSYLTRANSFERASE 29"/>
    <property type="match status" value="1"/>
</dbReference>
<organism evidence="1 2">
    <name type="scientific">Heracleum sosnowskyi</name>
    <dbReference type="NCBI Taxonomy" id="360622"/>
    <lineage>
        <taxon>Eukaryota</taxon>
        <taxon>Viridiplantae</taxon>
        <taxon>Streptophyta</taxon>
        <taxon>Embryophyta</taxon>
        <taxon>Tracheophyta</taxon>
        <taxon>Spermatophyta</taxon>
        <taxon>Magnoliopsida</taxon>
        <taxon>eudicotyledons</taxon>
        <taxon>Gunneridae</taxon>
        <taxon>Pentapetalae</taxon>
        <taxon>asterids</taxon>
        <taxon>campanulids</taxon>
        <taxon>Apiales</taxon>
        <taxon>Apiaceae</taxon>
        <taxon>Apioideae</taxon>
        <taxon>apioid superclade</taxon>
        <taxon>Tordylieae</taxon>
        <taxon>Tordyliinae</taxon>
        <taxon>Heracleum</taxon>
    </lineage>
</organism>
<keyword evidence="2" id="KW-1185">Reference proteome</keyword>
<reference evidence="1" key="2">
    <citation type="submission" date="2023-05" db="EMBL/GenBank/DDBJ databases">
        <authorList>
            <person name="Schelkunov M.I."/>
        </authorList>
    </citation>
    <scope>NUCLEOTIDE SEQUENCE</scope>
    <source>
        <strain evidence="1">Hsosn_3</strain>
        <tissue evidence="1">Leaf</tissue>
    </source>
</reference>
<comment type="caution">
    <text evidence="1">The sequence shown here is derived from an EMBL/GenBank/DDBJ whole genome shotgun (WGS) entry which is preliminary data.</text>
</comment>
<name>A0AAD8HSK7_9APIA</name>
<dbReference type="PANTHER" id="PTHR31818">
    <property type="entry name" value="O-FUCOSYLTRANSFERASE 16"/>
    <property type="match status" value="1"/>
</dbReference>
<protein>
    <submittedName>
        <fullName evidence="1">Uncharacterized protein</fullName>
    </submittedName>
</protein>
<evidence type="ECO:0000313" key="1">
    <source>
        <dbReference type="EMBL" id="KAK1372530.1"/>
    </source>
</evidence>
<reference evidence="1" key="1">
    <citation type="submission" date="2023-02" db="EMBL/GenBank/DDBJ databases">
        <title>Genome of toxic invasive species Heracleum sosnowskyi carries increased number of genes despite the absence of recent whole-genome duplications.</title>
        <authorList>
            <person name="Schelkunov M."/>
            <person name="Shtratnikova V."/>
            <person name="Makarenko M."/>
            <person name="Klepikova A."/>
            <person name="Omelchenko D."/>
            <person name="Novikova G."/>
            <person name="Obukhova E."/>
            <person name="Bogdanov V."/>
            <person name="Penin A."/>
            <person name="Logacheva M."/>
        </authorList>
    </citation>
    <scope>NUCLEOTIDE SEQUENCE</scope>
    <source>
        <strain evidence="1">Hsosn_3</strain>
        <tissue evidence="1">Leaf</tissue>
    </source>
</reference>
<dbReference type="EMBL" id="JAUIZM010000007">
    <property type="protein sequence ID" value="KAK1372530.1"/>
    <property type="molecule type" value="Genomic_DNA"/>
</dbReference>
<accession>A0AAD8HSK7</accession>